<gene>
    <name evidence="1" type="ORF">ABSL23_17365</name>
</gene>
<evidence type="ECO:0008006" key="2">
    <source>
        <dbReference type="Google" id="ProtNLM"/>
    </source>
</evidence>
<organism evidence="1">
    <name type="scientific">Halobacterium sp. NMX12-1</name>
    <dbReference type="NCBI Taxonomy" id="3166650"/>
    <lineage>
        <taxon>Archaea</taxon>
        <taxon>Methanobacteriati</taxon>
        <taxon>Methanobacteriota</taxon>
        <taxon>Stenosarchaea group</taxon>
        <taxon>Halobacteria</taxon>
        <taxon>Halobacteriales</taxon>
        <taxon>Halobacteriaceae</taxon>
        <taxon>Halobacterium</taxon>
    </lineage>
</organism>
<dbReference type="Pfam" id="PF24434">
    <property type="entry name" value="DUF7557"/>
    <property type="match status" value="1"/>
</dbReference>
<protein>
    <recommendedName>
        <fullName evidence="2">Ribbon-helix-helix protein, CopG family</fullName>
    </recommendedName>
</protein>
<evidence type="ECO:0000313" key="1">
    <source>
        <dbReference type="EMBL" id="XCF18395.1"/>
    </source>
</evidence>
<dbReference type="KEGG" id="hanx:ABSL23_17365"/>
<dbReference type="EMBL" id="CP159207">
    <property type="protein sequence ID" value="XCF18395.1"/>
    <property type="molecule type" value="Genomic_DNA"/>
</dbReference>
<name>A0AAU8CI28_9EURY</name>
<dbReference type="InterPro" id="IPR055979">
    <property type="entry name" value="DUF7557"/>
</dbReference>
<dbReference type="GeneID" id="91110956"/>
<keyword evidence="1" id="KW-0614">Plasmid</keyword>
<dbReference type="AlphaFoldDB" id="A0AAU8CI28"/>
<reference evidence="1" key="1">
    <citation type="submission" date="2024-06" db="EMBL/GenBank/DDBJ databases">
        <title>Genome Sequence of an extremely halophilic archaeon isolated from Permian era halite, Salado Formation, Carlsbad, New Mexico: Halobacterium sp. strain NMX12-1.</title>
        <authorList>
            <person name="Sotoa L."/>
            <person name="DasSarma P."/>
            <person name="Anton B.P."/>
            <person name="Vincze T."/>
            <person name="Verma I."/>
            <person name="Eralp B."/>
            <person name="Powers D.W."/>
            <person name="Dozier B.L."/>
            <person name="Roberts R.J."/>
            <person name="DasSarma S."/>
        </authorList>
    </citation>
    <scope>NUCLEOTIDE SEQUENCE</scope>
    <source>
        <strain evidence="1">NMX12-1</strain>
        <plasmid evidence="1">pNMX12-1_21</plasmid>
    </source>
</reference>
<sequence length="41" mass="4762">MGRTTIQVSDELADELHARKERGDSYEDVIWRLIDVQETDA</sequence>
<geneLocation type="plasmid" evidence="1">
    <name>pNMX12-1_21</name>
</geneLocation>
<proteinExistence type="predicted"/>
<dbReference type="RefSeq" id="WP_353635665.1">
    <property type="nucleotide sequence ID" value="NZ_CP159207.1"/>
</dbReference>
<accession>A0AAU8CI28</accession>